<feature type="compositionally biased region" description="Basic and acidic residues" evidence="3">
    <location>
        <begin position="468"/>
        <end position="492"/>
    </location>
</feature>
<dbReference type="Proteomes" id="UP000574390">
    <property type="component" value="Unassembled WGS sequence"/>
</dbReference>
<evidence type="ECO:0000313" key="5">
    <source>
        <dbReference type="Proteomes" id="UP000574390"/>
    </source>
</evidence>
<feature type="coiled-coil region" evidence="2">
    <location>
        <begin position="94"/>
        <end position="230"/>
    </location>
</feature>
<dbReference type="PANTHER" id="PTHR23160">
    <property type="entry name" value="SYNAPTONEMAL COMPLEX PROTEIN-RELATED"/>
    <property type="match status" value="1"/>
</dbReference>
<dbReference type="EMBL" id="JABANM010015529">
    <property type="protein sequence ID" value="KAF4730910.1"/>
    <property type="molecule type" value="Genomic_DNA"/>
</dbReference>
<sequence length="824" mass="93222">MQEGSERSSIGSSSGRMRAPHYRMAERIVMDREDETVEVLKSISAHAPLPDHHLSEEIYAEGTRINGLYDEARQLEDAAAKRTRLFTEKLSRLEEELRRTILEATENSNMYEARIRTLEEEVSRLKALLMASERQSSELAGENAQLKEEVTERKMEAESLNAKTHEHKAQIESITKLLEHDKARCKDLEMQITNLEELRAEERSRDIARIRELERAVEAARRKAEELTERLNEPRYTEGPNVGTQADLPDPHMVNECERLKNLLKRVSEGGYVDGFLSGVSGNRSGVCEFRLPTDWSSRPYAVEVEVSIDHTQWSAGGMLQLGDGSGKGCSPTDGDVPLDLLMIADRTGEEVAGHFIMSLSDRGLLTIRLQKNHHEWHLRVRLRYGSRVPQLERLLKAAGKDNSKLQADVASRRDLERALESARAECSVLAGERDASREELRKAKAALAAERDANKRLEQGGAELEATAKSKVEAERRRGDTLLREIDELKRKQQGPYRAKSGSSENDDGKYHGRGLKSVGASDDAEVKRLREEVEMLRRSSKSRREHRHKAEVLSPTREGPAVASLPLAREGSSAPGDSTIYVLQSEIDRLRDELYAYESGWAPDLAALLADARHRATRAEMEVAELEARGDGLYDDGAGVIQISGLTPMLEGERRRADLAEGEVRRLKEEIRRSQEYGGGNYAMTRRAEAAEEELRRLKREITRYQRSESPDLASALEAERRRADKLEREVASMMDEIHRLRGSHRGAGGENPRAEYAEAELRQLREDFAVMMHREQLSAERTEGEMRRLQDELEAFEQGHKPDLARIIDQERERAARAEAE</sequence>
<feature type="compositionally biased region" description="Basic residues" evidence="3">
    <location>
        <begin position="540"/>
        <end position="551"/>
    </location>
</feature>
<dbReference type="PANTHER" id="PTHR23160:SF19">
    <property type="entry name" value="MYOSIN HEAVY CHAIN-RELATED PROTEIN"/>
    <property type="match status" value="1"/>
</dbReference>
<gene>
    <name evidence="4" type="ORF">FOZ62_024243</name>
</gene>
<feature type="region of interest" description="Disordered" evidence="3">
    <location>
        <begin position="468"/>
        <end position="525"/>
    </location>
</feature>
<feature type="non-terminal residue" evidence="4">
    <location>
        <position position="1"/>
    </location>
</feature>
<evidence type="ECO:0000256" key="1">
    <source>
        <dbReference type="ARBA" id="ARBA00023054"/>
    </source>
</evidence>
<evidence type="ECO:0000256" key="3">
    <source>
        <dbReference type="SAM" id="MobiDB-lite"/>
    </source>
</evidence>
<name>A0A7J6SFR2_PEROL</name>
<feature type="coiled-coil region" evidence="2">
    <location>
        <begin position="611"/>
        <end position="746"/>
    </location>
</feature>
<feature type="region of interest" description="Disordered" evidence="3">
    <location>
        <begin position="538"/>
        <end position="576"/>
    </location>
</feature>
<accession>A0A7J6SFR2</accession>
<comment type="caution">
    <text evidence="4">The sequence shown here is derived from an EMBL/GenBank/DDBJ whole genome shotgun (WGS) entry which is preliminary data.</text>
</comment>
<protein>
    <submittedName>
        <fullName evidence="4">Uncharacterized protein</fullName>
    </submittedName>
</protein>
<keyword evidence="1 2" id="KW-0175">Coiled coil</keyword>
<organism evidence="4 5">
    <name type="scientific">Perkinsus olseni</name>
    <name type="common">Perkinsus atlanticus</name>
    <dbReference type="NCBI Taxonomy" id="32597"/>
    <lineage>
        <taxon>Eukaryota</taxon>
        <taxon>Sar</taxon>
        <taxon>Alveolata</taxon>
        <taxon>Perkinsozoa</taxon>
        <taxon>Perkinsea</taxon>
        <taxon>Perkinsida</taxon>
        <taxon>Perkinsidae</taxon>
        <taxon>Perkinsus</taxon>
    </lineage>
</organism>
<evidence type="ECO:0000313" key="4">
    <source>
        <dbReference type="EMBL" id="KAF4730910.1"/>
    </source>
</evidence>
<evidence type="ECO:0000256" key="2">
    <source>
        <dbReference type="SAM" id="Coils"/>
    </source>
</evidence>
<feature type="region of interest" description="Disordered" evidence="3">
    <location>
        <begin position="798"/>
        <end position="824"/>
    </location>
</feature>
<reference evidence="4 5" key="1">
    <citation type="submission" date="2020-04" db="EMBL/GenBank/DDBJ databases">
        <title>Perkinsus olseni comparative genomics.</title>
        <authorList>
            <person name="Bogema D.R."/>
        </authorList>
    </citation>
    <scope>NUCLEOTIDE SEQUENCE [LARGE SCALE GENOMIC DNA]</scope>
    <source>
        <strain evidence="4">ATCC PRA-205</strain>
    </source>
</reference>
<dbReference type="AlphaFoldDB" id="A0A7J6SFR2"/>
<proteinExistence type="predicted"/>